<evidence type="ECO:0000256" key="5">
    <source>
        <dbReference type="ARBA" id="ARBA00022516"/>
    </source>
</evidence>
<dbReference type="Proteomes" id="UP000035681">
    <property type="component" value="Unplaced"/>
</dbReference>
<evidence type="ECO:0000313" key="15">
    <source>
        <dbReference type="Proteomes" id="UP000035681"/>
    </source>
</evidence>
<keyword evidence="8" id="KW-0594">Phospholipid biosynthesis</keyword>
<proteinExistence type="inferred from homology"/>
<dbReference type="InterPro" id="IPR003750">
    <property type="entry name" value="Put_MeTrfase-C9orf114-like"/>
</dbReference>
<comment type="cofactor">
    <cofactor evidence="1">
        <name>pyruvate</name>
        <dbReference type="ChEBI" id="CHEBI:15361"/>
    </cofactor>
</comment>
<evidence type="ECO:0000256" key="10">
    <source>
        <dbReference type="ARBA" id="ARBA00023264"/>
    </source>
</evidence>
<dbReference type="CDD" id="cd18086">
    <property type="entry name" value="HsC9orf114-like"/>
    <property type="match status" value="1"/>
</dbReference>
<comment type="pathway">
    <text evidence="2">Lipid metabolism.</text>
</comment>
<dbReference type="AlphaFoldDB" id="A0AAF5DFD4"/>
<keyword evidence="10" id="KW-1208">Phospholipid metabolism</keyword>
<evidence type="ECO:0000256" key="13">
    <source>
        <dbReference type="ARBA" id="ARBA00045136"/>
    </source>
</evidence>
<evidence type="ECO:0000256" key="1">
    <source>
        <dbReference type="ARBA" id="ARBA00001928"/>
    </source>
</evidence>
<organism evidence="15 16">
    <name type="scientific">Strongyloides stercoralis</name>
    <name type="common">Threadworm</name>
    <dbReference type="NCBI Taxonomy" id="6248"/>
    <lineage>
        <taxon>Eukaryota</taxon>
        <taxon>Metazoa</taxon>
        <taxon>Ecdysozoa</taxon>
        <taxon>Nematoda</taxon>
        <taxon>Chromadorea</taxon>
        <taxon>Rhabditida</taxon>
        <taxon>Tylenchina</taxon>
        <taxon>Panagrolaimomorpha</taxon>
        <taxon>Strongyloidoidea</taxon>
        <taxon>Strongyloididae</taxon>
        <taxon>Strongyloides</taxon>
    </lineage>
</organism>
<dbReference type="GO" id="GO:0004609">
    <property type="term" value="F:phosphatidylserine decarboxylase activity"/>
    <property type="evidence" value="ECO:0007669"/>
    <property type="project" value="UniProtKB-EC"/>
</dbReference>
<evidence type="ECO:0000256" key="11">
    <source>
        <dbReference type="ARBA" id="ARBA00023317"/>
    </source>
</evidence>
<evidence type="ECO:0000256" key="6">
    <source>
        <dbReference type="ARBA" id="ARBA00022793"/>
    </source>
</evidence>
<dbReference type="InterPro" id="IPR029026">
    <property type="entry name" value="tRNA_m1G_MTases_N"/>
</dbReference>
<evidence type="ECO:0000256" key="9">
    <source>
        <dbReference type="ARBA" id="ARBA00023239"/>
    </source>
</evidence>
<feature type="transmembrane region" description="Helical" evidence="14">
    <location>
        <begin position="62"/>
        <end position="91"/>
    </location>
</feature>
<keyword evidence="15" id="KW-1185">Reference proteome</keyword>
<dbReference type="Gene3D" id="2.40.50.140">
    <property type="entry name" value="Nucleic acid-binding proteins"/>
    <property type="match status" value="1"/>
</dbReference>
<evidence type="ECO:0000313" key="16">
    <source>
        <dbReference type="WBParaSite" id="TCONS_00011290.p1"/>
    </source>
</evidence>
<dbReference type="WBParaSite" id="TCONS_00011290.p1">
    <property type="protein sequence ID" value="TCONS_00011290.p1"/>
    <property type="gene ID" value="XLOC_005561"/>
</dbReference>
<dbReference type="NCBIfam" id="TIGR00163">
    <property type="entry name" value="PS_decarb"/>
    <property type="match status" value="1"/>
</dbReference>
<dbReference type="SUPFAM" id="SSF75217">
    <property type="entry name" value="alpha/beta knot"/>
    <property type="match status" value="1"/>
</dbReference>
<dbReference type="InterPro" id="IPR033177">
    <property type="entry name" value="PSD-B"/>
</dbReference>
<dbReference type="InterPro" id="IPR003817">
    <property type="entry name" value="PS_Dcarbxylase"/>
</dbReference>
<evidence type="ECO:0000256" key="14">
    <source>
        <dbReference type="SAM" id="Phobius"/>
    </source>
</evidence>
<dbReference type="InterPro" id="IPR029028">
    <property type="entry name" value="Alpha/beta_knot_MTases"/>
</dbReference>
<keyword evidence="7" id="KW-0443">Lipid metabolism</keyword>
<keyword evidence="14" id="KW-0472">Membrane</keyword>
<sequence>MKGGKKSLMDESKEKIKVGHVHLTFEEWRYIITMIHSTLVVTQTVFIMLVNDHSSTYTHDLVILALFGTILIVLPWSVINIFYSFWVLFVITYNYHDIWRQTKLIHHSQNEICSITMFYYIVPIVLSIVTYSAKLNITSASTKKLGKKVHFIMETGKSYSFDDVVNTLYDERDFEREGNILKILTSKSFQNIIIGQHKPNAKDPVSILSYENTRGVQIYYINNYSIDNNSSKTKQTFVYTSSGILLIINYQYLITMGSHKKIPNEEKDKNIKKVEDKNVKISWRKKHQKISAKKEEKLLKMNQEFLEKKEEAKLPKTLINGVDTSKFIGTQYRPYHLTIAIPGSIMNNAQCPELMAYLASQVARAATLHCVDKIIVYDETSQMTDHQIKAYYSGDWTGEEYVKEDTIECNFHLARILEYLECPQYLRKALFPMQKPLKFAGLMNPLDAKNHLRADDLSIPYREAVILKESKKEGKGEICNIGLEKKLRLNEECYLPKNTRITVKLNDLDKQNDKYYKGSLTNSRSIRETDGLYWGYNVEIIKSLSEVLKNDYDIKIVINEKGERPQRARFTVIKNKVNNILIVFGGFNGITTALKSDEMLASKSIEELFDNCITCLPDSGSNSIQILDCIKMFLFGLRKLLNSGISKRCFSTCNYLPQRGYVIKSDNQLRSLSRLSGIAYSFITADQRQIKDCKHYYSDWKIKLYSSLPWNIVSSSFGSLSRTTLPVFLRKIVIGSYAYFFGCRMDEAVEEDFSAYSSLSDFFNRKLKGSARPISHCTLVSPSDGKVLCFGEIKNGKVECVKSHDYDIKDFLGPTTFTPNEKTKLYQMVIYLAPGDYHGFHSPANWKCKEQIWHPGHLLSVNPSVLSWIPHLFCLNERVVMSGAWKHGFFSMTAVAATNVGDINLDGFNEKKLKRKEREHVSWSKEYIRGEKVGEFRLGSTIVLVFEAPSDVKFAVEAGDSLNYGQNSPFQVIFKKKCYDVDDSCD</sequence>
<evidence type="ECO:0000256" key="12">
    <source>
        <dbReference type="ARBA" id="ARBA00024326"/>
    </source>
</evidence>
<name>A0AAF5DFD4_STRER</name>
<keyword evidence="6" id="KW-0210">Decarboxylase</keyword>
<accession>A0AAF5DFD4</accession>
<evidence type="ECO:0000256" key="8">
    <source>
        <dbReference type="ARBA" id="ARBA00023209"/>
    </source>
</evidence>
<evidence type="ECO:0000256" key="4">
    <source>
        <dbReference type="ARBA" id="ARBA00012243"/>
    </source>
</evidence>
<comment type="function">
    <text evidence="13">Catalyzes the formation of phosphatidylethanolamine (PtdEtn) from phosphatidylserine (PtdSer). Plays a central role in phospholipid metabolism and in the interorganelle trafficking of phosphatidylserine. May be involved in lipid droplet biogenesis at the endoplasmic reticulum membrane.</text>
</comment>
<dbReference type="Gene3D" id="3.40.1280.10">
    <property type="match status" value="1"/>
</dbReference>
<feature type="transmembrane region" description="Helical" evidence="14">
    <location>
        <begin position="112"/>
        <end position="133"/>
    </location>
</feature>
<comment type="similarity">
    <text evidence="3">Belongs to the class IV-like SAM-binding methyltransferase superfamily.</text>
</comment>
<dbReference type="InterPro" id="IPR012340">
    <property type="entry name" value="NA-bd_OB-fold"/>
</dbReference>
<dbReference type="PANTHER" id="PTHR12150:SF13">
    <property type="entry name" value="METHYLTRANSFERASE C9ORF114-RELATED"/>
    <property type="match status" value="1"/>
</dbReference>
<evidence type="ECO:0000256" key="2">
    <source>
        <dbReference type="ARBA" id="ARBA00005189"/>
    </source>
</evidence>
<dbReference type="Pfam" id="PF02598">
    <property type="entry name" value="Methyltrn_RNA_3"/>
    <property type="match status" value="1"/>
</dbReference>
<keyword evidence="5" id="KW-0444">Lipid biosynthesis</keyword>
<evidence type="ECO:0000256" key="7">
    <source>
        <dbReference type="ARBA" id="ARBA00023098"/>
    </source>
</evidence>
<keyword evidence="9" id="KW-0456">Lyase</keyword>
<dbReference type="PANTHER" id="PTHR12150">
    <property type="entry name" value="CLASS IV SAM-BINDING METHYLTRANSFERASE-RELATED"/>
    <property type="match status" value="1"/>
</dbReference>
<keyword evidence="11" id="KW-0670">Pyruvate</keyword>
<reference evidence="16" key="1">
    <citation type="submission" date="2024-02" db="UniProtKB">
        <authorList>
            <consortium name="WormBaseParasite"/>
        </authorList>
    </citation>
    <scope>IDENTIFICATION</scope>
</reference>
<protein>
    <recommendedName>
        <fullName evidence="4">phosphatidylserine decarboxylase</fullName>
        <ecNumber evidence="4">4.1.1.65</ecNumber>
    </recommendedName>
</protein>
<feature type="transmembrane region" description="Helical" evidence="14">
    <location>
        <begin position="30"/>
        <end position="50"/>
    </location>
</feature>
<dbReference type="EC" id="4.1.1.65" evidence="4"/>
<keyword evidence="14" id="KW-1133">Transmembrane helix</keyword>
<dbReference type="GO" id="GO:0008654">
    <property type="term" value="P:phospholipid biosynthetic process"/>
    <property type="evidence" value="ECO:0007669"/>
    <property type="project" value="UniProtKB-KW"/>
</dbReference>
<comment type="pathway">
    <text evidence="12">Phospholipid metabolism; phosphatidylethanolamine biosynthesis.</text>
</comment>
<dbReference type="Pfam" id="PF02666">
    <property type="entry name" value="PS_Dcarbxylase"/>
    <property type="match status" value="1"/>
</dbReference>
<keyword evidence="14" id="KW-0812">Transmembrane</keyword>
<dbReference type="SUPFAM" id="SSF50249">
    <property type="entry name" value="Nucleic acid-binding proteins"/>
    <property type="match status" value="1"/>
</dbReference>
<evidence type="ECO:0000256" key="3">
    <source>
        <dbReference type="ARBA" id="ARBA00009841"/>
    </source>
</evidence>